<keyword evidence="4 7" id="KW-0210">Decarboxylase</keyword>
<keyword evidence="5 7" id="KW-0456">Lyase</keyword>
<dbReference type="NCBIfam" id="TIGR01464">
    <property type="entry name" value="hemE"/>
    <property type="match status" value="1"/>
</dbReference>
<accession>C7DH18</accession>
<name>C7DH18_MICA2</name>
<evidence type="ECO:0000256" key="6">
    <source>
        <dbReference type="ARBA" id="ARBA00023244"/>
    </source>
</evidence>
<dbReference type="GO" id="GO:0005829">
    <property type="term" value="C:cytosol"/>
    <property type="evidence" value="ECO:0007669"/>
    <property type="project" value="TreeGrafter"/>
</dbReference>
<feature type="binding site" evidence="7">
    <location>
        <position position="208"/>
    </location>
    <ligand>
        <name>substrate</name>
    </ligand>
</feature>
<evidence type="ECO:0000259" key="11">
    <source>
        <dbReference type="PROSITE" id="PS00907"/>
    </source>
</evidence>
<evidence type="ECO:0000313" key="12">
    <source>
        <dbReference type="EMBL" id="EET89920.1"/>
    </source>
</evidence>
<protein>
    <recommendedName>
        <fullName evidence="3 7">Uroporphyrinogen decarboxylase</fullName>
        <shortName evidence="7">UPD</shortName>
        <shortName evidence="7">URO-D</shortName>
        <ecNumber evidence="3 7">4.1.1.37</ecNumber>
    </recommendedName>
</protein>
<dbReference type="Pfam" id="PF01208">
    <property type="entry name" value="URO-D"/>
    <property type="match status" value="1"/>
</dbReference>
<evidence type="ECO:0000256" key="2">
    <source>
        <dbReference type="ARBA" id="ARBA00009935"/>
    </source>
</evidence>
<comment type="pathway">
    <text evidence="1 7 8">Porphyrin-containing compound metabolism; protoporphyrin-IX biosynthesis; coproporphyrinogen-III from 5-aminolevulinate: step 4/4.</text>
</comment>
<keyword evidence="13" id="KW-1185">Reference proteome</keyword>
<evidence type="ECO:0000313" key="13">
    <source>
        <dbReference type="Proteomes" id="UP000332487"/>
    </source>
</evidence>
<sequence length="346" mass="38530">MDNIKDSLFIRACYGKHVERHPVWFMRQAGRYLPEYSKIKGARNVLDVQSDPLASSEITVLPVDKLGVDAAILYADIMIPIRAAGLGVRIEENIGPVMDFAVGEPDDLAPLERFSCDRDAPYVLENIVRTKEKLAGRVPLIGFAAGPFTLLSYLLEGRPSRTFDRCRAIIQDDPDLWSRFMDMAASMTIRYLRSQVRTGVDAVQIFDSWAGFLEPEVYRKHVLEHTKRIVDEIKGIVPIIHFSARSSGIMRDLRELDCEVISIGPDVELKLARSALGNGKSLQGNLDPSMAVRGGAEMLARTDSILDEMDGVDGFVFNLGHGVAKDTPPENLMKIVERVKARPAHQ</sequence>
<dbReference type="InterPro" id="IPR006361">
    <property type="entry name" value="Uroporphyrinogen_deCO2ase_HemE"/>
</dbReference>
<dbReference type="GO" id="GO:0004853">
    <property type="term" value="F:uroporphyrinogen decarboxylase activity"/>
    <property type="evidence" value="ECO:0007669"/>
    <property type="project" value="UniProtKB-UniRule"/>
</dbReference>
<dbReference type="SUPFAM" id="SSF51726">
    <property type="entry name" value="UROD/MetE-like"/>
    <property type="match status" value="1"/>
</dbReference>
<dbReference type="GO" id="GO:0006782">
    <property type="term" value="P:protoporphyrinogen IX biosynthetic process"/>
    <property type="evidence" value="ECO:0007669"/>
    <property type="project" value="UniProtKB-UniRule"/>
</dbReference>
<comment type="subunit">
    <text evidence="7">Homodimer.</text>
</comment>
<evidence type="ECO:0000256" key="4">
    <source>
        <dbReference type="ARBA" id="ARBA00022793"/>
    </source>
</evidence>
<dbReference type="PROSITE" id="PS00907">
    <property type="entry name" value="UROD_2"/>
    <property type="match status" value="1"/>
</dbReference>
<evidence type="ECO:0000256" key="8">
    <source>
        <dbReference type="RuleBase" id="RU000554"/>
    </source>
</evidence>
<feature type="site" description="Transition state stabilizer" evidence="7">
    <location>
        <position position="76"/>
    </location>
</feature>
<keyword evidence="6 7" id="KW-0627">Porphyrin biosynthesis</keyword>
<dbReference type="AlphaFoldDB" id="C7DH18"/>
<dbReference type="PROSITE" id="PS00906">
    <property type="entry name" value="UROD_1"/>
    <property type="match status" value="1"/>
</dbReference>
<feature type="binding site" evidence="7">
    <location>
        <position position="321"/>
    </location>
    <ligand>
        <name>substrate</name>
    </ligand>
</feature>
<feature type="domain" description="Uroporphyrinogen decarboxylase (URO-D)" evidence="10">
    <location>
        <begin position="22"/>
        <end position="31"/>
    </location>
</feature>
<feature type="binding site" evidence="7">
    <location>
        <position position="76"/>
    </location>
    <ligand>
        <name>substrate</name>
    </ligand>
</feature>
<evidence type="ECO:0000259" key="10">
    <source>
        <dbReference type="PROSITE" id="PS00906"/>
    </source>
</evidence>
<reference evidence="12 13" key="1">
    <citation type="journal article" date="2009" name="Genome Biol.">
        <title>Community-wide analysis of microbial genome sequence signatures.</title>
        <authorList>
            <person name="Dick G.J."/>
            <person name="Andersson A.F."/>
            <person name="Baker B.J."/>
            <person name="Simmons S.L."/>
            <person name="Thomas B.C."/>
            <person name="Yelton A.P."/>
            <person name="Banfield J.F."/>
        </authorList>
    </citation>
    <scope>NUCLEOTIDE SEQUENCE [LARGE SCALE GENOMIC DNA]</scope>
    <source>
        <strain evidence="12">ARMAN-2</strain>
    </source>
</reference>
<dbReference type="PANTHER" id="PTHR21091">
    <property type="entry name" value="METHYLTETRAHYDROFOLATE:HOMOCYSTEINE METHYLTRANSFERASE RELATED"/>
    <property type="match status" value="1"/>
</dbReference>
<feature type="binding site" evidence="7">
    <location>
        <position position="153"/>
    </location>
    <ligand>
        <name>substrate</name>
    </ligand>
</feature>
<comment type="subcellular location">
    <subcellularLocation>
        <location evidence="7">Cytoplasm</location>
    </subcellularLocation>
</comment>
<feature type="binding site" evidence="7">
    <location>
        <begin position="27"/>
        <end position="31"/>
    </location>
    <ligand>
        <name>substrate</name>
    </ligand>
</feature>
<dbReference type="Proteomes" id="UP000332487">
    <property type="component" value="Unassembled WGS sequence"/>
</dbReference>
<organism evidence="12 13">
    <name type="scientific">Candidatus Micrarchaeum acidiphilum ARMAN-2</name>
    <dbReference type="NCBI Taxonomy" id="425595"/>
    <lineage>
        <taxon>Archaea</taxon>
        <taxon>Candidatus Micrarchaeota</taxon>
        <taxon>Candidatus Micrarchaeia</taxon>
        <taxon>Candidatus Micrarchaeales</taxon>
        <taxon>Candidatus Micrarchaeaceae</taxon>
        <taxon>Candidatus Micrarchaeum</taxon>
    </lineage>
</organism>
<dbReference type="EC" id="4.1.1.37" evidence="3 7"/>
<comment type="caution">
    <text evidence="7">Lacks conserved residue(s) required for the propagation of feature annotation.</text>
</comment>
<dbReference type="HAMAP" id="MF_00218">
    <property type="entry name" value="URO_D"/>
    <property type="match status" value="1"/>
</dbReference>
<dbReference type="InterPro" id="IPR000257">
    <property type="entry name" value="Uroporphyrinogen_deCOase"/>
</dbReference>
<gene>
    <name evidence="7" type="primary">hemE</name>
    <name evidence="12" type="ORF">UNLARM2_0365</name>
</gene>
<evidence type="ECO:0000256" key="9">
    <source>
        <dbReference type="RuleBase" id="RU004169"/>
    </source>
</evidence>
<keyword evidence="7" id="KW-0963">Cytoplasm</keyword>
<comment type="catalytic activity">
    <reaction evidence="7 8">
        <text>uroporphyrinogen III + 4 H(+) = coproporphyrinogen III + 4 CO2</text>
        <dbReference type="Rhea" id="RHEA:19865"/>
        <dbReference type="ChEBI" id="CHEBI:15378"/>
        <dbReference type="ChEBI" id="CHEBI:16526"/>
        <dbReference type="ChEBI" id="CHEBI:57308"/>
        <dbReference type="ChEBI" id="CHEBI:57309"/>
        <dbReference type="EC" id="4.1.1.37"/>
    </reaction>
</comment>
<dbReference type="UniPathway" id="UPA00251">
    <property type="reaction ID" value="UER00321"/>
</dbReference>
<reference evidence="12 13" key="2">
    <citation type="journal article" date="2010" name="Proc. Natl. Acad. Sci. U.S.A.">
        <title>Enigmatic, ultrasmall, uncultivated Archaea.</title>
        <authorList>
            <person name="Baker B.J."/>
            <person name="Comolli L.R."/>
            <person name="Dick G.J."/>
            <person name="Hauser L.J."/>
            <person name="Hyatt D."/>
            <person name="Dill B.D."/>
            <person name="Land M.L."/>
            <person name="Verberkmoes N.C."/>
            <person name="Hettich R.L."/>
            <person name="Banfield J.F."/>
        </authorList>
    </citation>
    <scope>NUCLEOTIDE SEQUENCE [LARGE SCALE GENOMIC DNA]</scope>
    <source>
        <strain evidence="12">ARMAN-2</strain>
    </source>
</reference>
<evidence type="ECO:0000256" key="5">
    <source>
        <dbReference type="ARBA" id="ARBA00023239"/>
    </source>
</evidence>
<dbReference type="EMBL" id="GG697240">
    <property type="protein sequence ID" value="EET89920.1"/>
    <property type="molecule type" value="Genomic_DNA"/>
</dbReference>
<feature type="domain" description="Uroporphyrinogen decarboxylase (URO-D)" evidence="11">
    <location>
        <begin position="141"/>
        <end position="157"/>
    </location>
</feature>
<comment type="function">
    <text evidence="7">Catalyzes the decarboxylation of four acetate groups of uroporphyrinogen-III to yield coproporphyrinogen-III.</text>
</comment>
<comment type="similarity">
    <text evidence="2 7 9">Belongs to the uroporphyrinogen decarboxylase family.</text>
</comment>
<evidence type="ECO:0000256" key="3">
    <source>
        <dbReference type="ARBA" id="ARBA00012288"/>
    </source>
</evidence>
<proteinExistence type="inferred from homology"/>
<evidence type="ECO:0000256" key="1">
    <source>
        <dbReference type="ARBA" id="ARBA00004804"/>
    </source>
</evidence>
<dbReference type="InterPro" id="IPR038071">
    <property type="entry name" value="UROD/MetE-like_sf"/>
</dbReference>
<dbReference type="PANTHER" id="PTHR21091:SF169">
    <property type="entry name" value="UROPORPHYRINOGEN DECARBOXYLASE"/>
    <property type="match status" value="1"/>
</dbReference>
<evidence type="ECO:0000256" key="7">
    <source>
        <dbReference type="HAMAP-Rule" id="MF_00218"/>
    </source>
</evidence>
<dbReference type="CDD" id="cd00717">
    <property type="entry name" value="URO-D"/>
    <property type="match status" value="1"/>
</dbReference>
<dbReference type="Gene3D" id="3.20.20.210">
    <property type="match status" value="1"/>
</dbReference>